<name>A0A1X7JC94_9BACL</name>
<evidence type="ECO:0000313" key="2">
    <source>
        <dbReference type="EMBL" id="SMG24707.1"/>
    </source>
</evidence>
<dbReference type="EMBL" id="FXAZ01000001">
    <property type="protein sequence ID" value="SMG24707.1"/>
    <property type="molecule type" value="Genomic_DNA"/>
</dbReference>
<dbReference type="RefSeq" id="WP_085493542.1">
    <property type="nucleotide sequence ID" value="NZ_FXAZ01000001.1"/>
</dbReference>
<protein>
    <recommendedName>
        <fullName evidence="1">Cyclic-phosphate processing Receiver domain-containing protein</fullName>
    </recommendedName>
</protein>
<dbReference type="STRING" id="1852522.SAMN06295960_1398"/>
<dbReference type="Pfam" id="PF20274">
    <property type="entry name" value="cREC_REC"/>
    <property type="match status" value="1"/>
</dbReference>
<dbReference type="OrthoDB" id="2614698at2"/>
<accession>A0A1X7JC94</accession>
<evidence type="ECO:0000259" key="1">
    <source>
        <dbReference type="Pfam" id="PF20274"/>
    </source>
</evidence>
<proteinExistence type="predicted"/>
<dbReference type="InterPro" id="IPR046909">
    <property type="entry name" value="cREC_REC"/>
</dbReference>
<gene>
    <name evidence="2" type="ORF">SAMN06295960_1398</name>
</gene>
<dbReference type="Proteomes" id="UP000193834">
    <property type="component" value="Unassembled WGS sequence"/>
</dbReference>
<reference evidence="2 3" key="1">
    <citation type="submission" date="2017-04" db="EMBL/GenBank/DDBJ databases">
        <authorList>
            <person name="Afonso C.L."/>
            <person name="Miller P.J."/>
            <person name="Scott M.A."/>
            <person name="Spackman E."/>
            <person name="Goraichik I."/>
            <person name="Dimitrov K.M."/>
            <person name="Suarez D.L."/>
            <person name="Swayne D.E."/>
        </authorList>
    </citation>
    <scope>NUCLEOTIDE SEQUENCE [LARGE SCALE GENOMIC DNA]</scope>
    <source>
        <strain evidence="2 3">11</strain>
    </source>
</reference>
<sequence length="112" mass="12980">MIHIYLDDWRRRPDGFVLARNMDECLELLQSDEVDILSLDHDLGPGEPTGTELVQEMIRRGLYAKRIYLHTSSALGRQRMYQLLYEHKPEGVALFNGPMPIAVLEEVKREAQ</sequence>
<organism evidence="2 3">
    <name type="scientific">Paenibacillus aquistagni</name>
    <dbReference type="NCBI Taxonomy" id="1852522"/>
    <lineage>
        <taxon>Bacteria</taxon>
        <taxon>Bacillati</taxon>
        <taxon>Bacillota</taxon>
        <taxon>Bacilli</taxon>
        <taxon>Bacillales</taxon>
        <taxon>Paenibacillaceae</taxon>
        <taxon>Paenibacillus</taxon>
    </lineage>
</organism>
<keyword evidence="3" id="KW-1185">Reference proteome</keyword>
<evidence type="ECO:0000313" key="3">
    <source>
        <dbReference type="Proteomes" id="UP000193834"/>
    </source>
</evidence>
<feature type="domain" description="Cyclic-phosphate processing Receiver" evidence="1">
    <location>
        <begin position="2"/>
        <end position="85"/>
    </location>
</feature>
<dbReference type="AlphaFoldDB" id="A0A1X7JC94"/>